<reference evidence="4 5" key="2">
    <citation type="submission" date="2024-07" db="EMBL/GenBank/DDBJ databases">
        <authorList>
            <person name="Akdeniz Z."/>
        </authorList>
    </citation>
    <scope>NUCLEOTIDE SEQUENCE [LARGE SCALE GENOMIC DNA]</scope>
</reference>
<evidence type="ECO:0000256" key="2">
    <source>
        <dbReference type="SAM" id="MobiDB-lite"/>
    </source>
</evidence>
<evidence type="ECO:0000313" key="3">
    <source>
        <dbReference type="EMBL" id="CAI9921459.1"/>
    </source>
</evidence>
<name>A0AA86TKM1_9EUKA</name>
<organism evidence="3">
    <name type="scientific">Hexamita inflata</name>
    <dbReference type="NCBI Taxonomy" id="28002"/>
    <lineage>
        <taxon>Eukaryota</taxon>
        <taxon>Metamonada</taxon>
        <taxon>Diplomonadida</taxon>
        <taxon>Hexamitidae</taxon>
        <taxon>Hexamitinae</taxon>
        <taxon>Hexamita</taxon>
    </lineage>
</organism>
<reference evidence="3" key="1">
    <citation type="submission" date="2023-06" db="EMBL/GenBank/DDBJ databases">
        <authorList>
            <person name="Kurt Z."/>
        </authorList>
    </citation>
    <scope>NUCLEOTIDE SEQUENCE</scope>
</reference>
<dbReference type="AlphaFoldDB" id="A0AA86TKM1"/>
<dbReference type="EMBL" id="CAXDID020000314">
    <property type="protein sequence ID" value="CAL6075477.1"/>
    <property type="molecule type" value="Genomic_DNA"/>
</dbReference>
<protein>
    <submittedName>
        <fullName evidence="4">Hypothetical_protein</fullName>
    </submittedName>
</protein>
<dbReference type="Proteomes" id="UP001642409">
    <property type="component" value="Unassembled WGS sequence"/>
</dbReference>
<evidence type="ECO:0000313" key="5">
    <source>
        <dbReference type="Proteomes" id="UP001642409"/>
    </source>
</evidence>
<evidence type="ECO:0000256" key="1">
    <source>
        <dbReference type="SAM" id="Coils"/>
    </source>
</evidence>
<feature type="coiled-coil region" evidence="1">
    <location>
        <begin position="155"/>
        <end position="182"/>
    </location>
</feature>
<keyword evidence="5" id="KW-1185">Reference proteome</keyword>
<keyword evidence="1" id="KW-0175">Coiled coil</keyword>
<gene>
    <name evidence="4" type="ORF">HINF_LOCUS57225</name>
    <name evidence="3" type="ORF">HINF_LOCUS9104</name>
</gene>
<feature type="region of interest" description="Disordered" evidence="2">
    <location>
        <begin position="37"/>
        <end position="59"/>
    </location>
</feature>
<accession>A0AA86TKM1</accession>
<proteinExistence type="predicted"/>
<dbReference type="EMBL" id="CATOUU010000224">
    <property type="protein sequence ID" value="CAI9921459.1"/>
    <property type="molecule type" value="Genomic_DNA"/>
</dbReference>
<evidence type="ECO:0000313" key="4">
    <source>
        <dbReference type="EMBL" id="CAL6075477.1"/>
    </source>
</evidence>
<sequence length="417" mass="48812">MRKVEMRKCSEEMDMTVDYHANMQISPFPDMDYTSLYNKNQSTPSALRPKTPNQVLKSSRLSSRVDINAESAPLASTEHQLTKIAQDRRTQNFEQTMNVTMAFNASIYSNSLKDMLYNVINRQFQGKGEFPVNIVHPEPIQIVSNTNIAKDIELLENLTYQAQNVTEELDQKIIQLNQFINENQTLVNRRQTINLSMRINRSDVKLQQKKQLFFQNIRVDLSLTFFSLQFKNIFKLIVNAPYSTFTHENKLFNSSLEFNVQSGVEFTNYISQQIPNNYKSNKQQFPLQNEISIFKYQREINGKQFELEEMEKQDIERLYKIMCQRLNNLQIISELIKNKPEFVTYTVVQTKPTIEIIQQEIKELQSKTVFEQNEEEHFILMKTQHKEIRITKIFDGITAKSGDTTVNGIEGLKQLLQ</sequence>
<comment type="caution">
    <text evidence="3">The sequence shown here is derived from an EMBL/GenBank/DDBJ whole genome shotgun (WGS) entry which is preliminary data.</text>
</comment>